<feature type="compositionally biased region" description="Polar residues" evidence="5">
    <location>
        <begin position="52"/>
        <end position="65"/>
    </location>
</feature>
<dbReference type="GO" id="GO:0016763">
    <property type="term" value="F:pentosyltransferase activity"/>
    <property type="evidence" value="ECO:0007669"/>
    <property type="project" value="InterPro"/>
</dbReference>
<evidence type="ECO:0000256" key="3">
    <source>
        <dbReference type="ARBA" id="ARBA00022676"/>
    </source>
</evidence>
<feature type="region of interest" description="Disordered" evidence="5">
    <location>
        <begin position="1"/>
        <end position="104"/>
    </location>
</feature>
<dbReference type="NCBIfam" id="NF004490">
    <property type="entry name" value="PRK05820.1"/>
    <property type="match status" value="1"/>
</dbReference>
<dbReference type="SUPFAM" id="SSF52418">
    <property type="entry name" value="Nucleoside phosphorylase/phosphoribosyltransferase catalytic domain"/>
    <property type="match status" value="1"/>
</dbReference>
<dbReference type="Gene3D" id="3.90.1170.30">
    <property type="entry name" value="Pyrimidine nucleoside phosphorylase-like, C-terminal domain"/>
    <property type="match status" value="1"/>
</dbReference>
<dbReference type="PANTHER" id="PTHR10515:SF0">
    <property type="entry name" value="THYMIDINE PHOSPHORYLASE"/>
    <property type="match status" value="1"/>
</dbReference>
<feature type="domain" description="Glycosyl transferase family 3 N-terminal" evidence="7">
    <location>
        <begin position="127"/>
        <end position="188"/>
    </location>
</feature>
<dbReference type="Pfam" id="PF00591">
    <property type="entry name" value="Glycos_transf_3"/>
    <property type="match status" value="1"/>
</dbReference>
<dbReference type="STRING" id="126957.T1IQ18"/>
<keyword evidence="10" id="KW-1185">Reference proteome</keyword>
<dbReference type="InterPro" id="IPR000312">
    <property type="entry name" value="Glycosyl_Trfase_fam3"/>
</dbReference>
<dbReference type="PANTHER" id="PTHR10515">
    <property type="entry name" value="THYMIDINE PHOSPHORYLASE"/>
    <property type="match status" value="1"/>
</dbReference>
<dbReference type="FunFam" id="3.40.1030.10:FF:000003">
    <property type="entry name" value="Pyrimidine-nucleoside phosphorylase"/>
    <property type="match status" value="1"/>
</dbReference>
<dbReference type="Gene3D" id="1.20.970.10">
    <property type="entry name" value="Transferase, Pyrimidine Nucleoside Phosphorylase, Chain C"/>
    <property type="match status" value="1"/>
</dbReference>
<feature type="compositionally biased region" description="Low complexity" evidence="5">
    <location>
        <begin position="16"/>
        <end position="25"/>
    </location>
</feature>
<evidence type="ECO:0000256" key="4">
    <source>
        <dbReference type="ARBA" id="ARBA00022679"/>
    </source>
</evidence>
<feature type="domain" description="Pyrimidine nucleoside phosphorylase C-terminal" evidence="8">
    <location>
        <begin position="458"/>
        <end position="501"/>
    </location>
</feature>
<feature type="compositionally biased region" description="Low complexity" evidence="5">
    <location>
        <begin position="32"/>
        <end position="41"/>
    </location>
</feature>
<dbReference type="InterPro" id="IPR035902">
    <property type="entry name" value="Nuc_phospho_transferase"/>
</dbReference>
<dbReference type="PhylomeDB" id="T1IQ18"/>
<keyword evidence="3" id="KW-0328">Glycosyltransferase</keyword>
<evidence type="ECO:0000259" key="6">
    <source>
        <dbReference type="Pfam" id="PF00591"/>
    </source>
</evidence>
<dbReference type="HOGENOM" id="CLU_025040_0_2_1"/>
<dbReference type="InterPro" id="IPR036320">
    <property type="entry name" value="Glycosyl_Trfase_fam3_N_dom_sf"/>
</dbReference>
<dbReference type="InterPro" id="IPR013102">
    <property type="entry name" value="PYNP_C"/>
</dbReference>
<dbReference type="GO" id="GO:0004645">
    <property type="term" value="F:1,4-alpha-oligoglucan phosphorylase activity"/>
    <property type="evidence" value="ECO:0007669"/>
    <property type="project" value="InterPro"/>
</dbReference>
<evidence type="ECO:0000256" key="5">
    <source>
        <dbReference type="SAM" id="MobiDB-lite"/>
    </source>
</evidence>
<evidence type="ECO:0000313" key="9">
    <source>
        <dbReference type="EnsemblMetazoa" id="SMAR003125-PA"/>
    </source>
</evidence>
<proteinExistence type="inferred from homology"/>
<reference evidence="9" key="2">
    <citation type="submission" date="2015-02" db="UniProtKB">
        <authorList>
            <consortium name="EnsemblMetazoa"/>
        </authorList>
    </citation>
    <scope>IDENTIFICATION</scope>
</reference>
<comment type="subunit">
    <text evidence="2">Homodimer.</text>
</comment>
<dbReference type="GO" id="GO:0006213">
    <property type="term" value="P:pyrimidine nucleoside metabolic process"/>
    <property type="evidence" value="ECO:0007669"/>
    <property type="project" value="InterPro"/>
</dbReference>
<feature type="domain" description="Glycosyl transferase family 3" evidence="6">
    <location>
        <begin position="201"/>
        <end position="417"/>
    </location>
</feature>
<keyword evidence="4" id="KW-0808">Transferase</keyword>
<evidence type="ECO:0000313" key="10">
    <source>
        <dbReference type="Proteomes" id="UP000014500"/>
    </source>
</evidence>
<evidence type="ECO:0000259" key="7">
    <source>
        <dbReference type="Pfam" id="PF02885"/>
    </source>
</evidence>
<dbReference type="SUPFAM" id="SSF54680">
    <property type="entry name" value="Pyrimidine nucleoside phosphorylase C-terminal domain"/>
    <property type="match status" value="1"/>
</dbReference>
<evidence type="ECO:0000259" key="8">
    <source>
        <dbReference type="Pfam" id="PF07831"/>
    </source>
</evidence>
<dbReference type="AlphaFoldDB" id="T1IQ18"/>
<evidence type="ECO:0000256" key="1">
    <source>
        <dbReference type="ARBA" id="ARBA00006915"/>
    </source>
</evidence>
<evidence type="ECO:0008006" key="11">
    <source>
        <dbReference type="Google" id="ProtNLM"/>
    </source>
</evidence>
<dbReference type="eggNOG" id="ENOG502QPRY">
    <property type="taxonomic scope" value="Eukaryota"/>
</dbReference>
<dbReference type="Pfam" id="PF02885">
    <property type="entry name" value="Glycos_trans_3N"/>
    <property type="match status" value="1"/>
</dbReference>
<accession>T1IQ18</accession>
<evidence type="ECO:0000256" key="2">
    <source>
        <dbReference type="ARBA" id="ARBA00011738"/>
    </source>
</evidence>
<name>T1IQ18_STRMM</name>
<dbReference type="GO" id="GO:0005829">
    <property type="term" value="C:cytosol"/>
    <property type="evidence" value="ECO:0007669"/>
    <property type="project" value="TreeGrafter"/>
</dbReference>
<sequence>MSASSSRGGGGHHSHTPSSSTLGSSSKERSKSPAPSSRSTSPPSPPIGFASLTPQLSKQKLGSGNRSRKAIRSVSKVGIERRELPISKRGGAKHSIQDTPRTAVSPTSRLILPTSKHTVTYANTIPDIIKKKRNGERLFPDEIMLFVKSIVEQSIQQAQIGAMLMAIYLRGMNTDETVAMTRALIHTGSILSWPEEWRRLVVDKHSTGGIGDKTSLILAPILAVPMIASTAMELSGTMLEKLQSIPGIRVNLTPLEMMGCCITSEYSELLPADQVIYKNRELTSTVDSPPLIIASVMSKKAAEGLAALVLDIKYGRGSFMKSKEEARNLAYAMVNMGYKMGIKTSALLSSMDSPVGNTIGNALEVAEALQCLKGHDKADLKELATKLGGELLYLLSATTRKEGADIINKIMREGTALQKFKDMIVAQGVRSDIANRLCDPRTDVWSVLPRAPHVTSYYIDALELGRVAHKLGAGRSKPKDPVYSNVGLELQVHVGSSILKGVLYNSVIEAGCLTMICVVGQVWVRVHHIHNELGENFISHIQKALIVRPTEIIVSHARVTEIITQH</sequence>
<dbReference type="OMA" id="QMVASIM"/>
<dbReference type="GO" id="GO:0006206">
    <property type="term" value="P:pyrimidine nucleobase metabolic process"/>
    <property type="evidence" value="ECO:0007669"/>
    <property type="project" value="InterPro"/>
</dbReference>
<protein>
    <recommendedName>
        <fullName evidence="11">Thymidine phosphorylase</fullName>
    </recommendedName>
</protein>
<dbReference type="Proteomes" id="UP000014500">
    <property type="component" value="Unassembled WGS sequence"/>
</dbReference>
<dbReference type="Pfam" id="PF07831">
    <property type="entry name" value="PYNP_C"/>
    <property type="match status" value="1"/>
</dbReference>
<dbReference type="EnsemblMetazoa" id="SMAR003125-RA">
    <property type="protein sequence ID" value="SMAR003125-PA"/>
    <property type="gene ID" value="SMAR003125"/>
</dbReference>
<dbReference type="SUPFAM" id="SSF47648">
    <property type="entry name" value="Nucleoside phosphorylase/phosphoribosyltransferase N-terminal domain"/>
    <property type="match status" value="1"/>
</dbReference>
<dbReference type="Gene3D" id="3.40.1030.10">
    <property type="entry name" value="Nucleoside phosphorylase/phosphoribosyltransferase catalytic domain"/>
    <property type="match status" value="1"/>
</dbReference>
<dbReference type="InterPro" id="IPR017459">
    <property type="entry name" value="Glycosyl_Trfase_fam3_N_dom"/>
</dbReference>
<dbReference type="EMBL" id="JH431273">
    <property type="status" value="NOT_ANNOTATED_CDS"/>
    <property type="molecule type" value="Genomic_DNA"/>
</dbReference>
<dbReference type="InterPro" id="IPR036566">
    <property type="entry name" value="PYNP-like_C_sf"/>
</dbReference>
<reference evidence="10" key="1">
    <citation type="submission" date="2011-05" db="EMBL/GenBank/DDBJ databases">
        <authorList>
            <person name="Richards S.R."/>
            <person name="Qu J."/>
            <person name="Jiang H."/>
            <person name="Jhangiani S.N."/>
            <person name="Agravi P."/>
            <person name="Goodspeed R."/>
            <person name="Gross S."/>
            <person name="Mandapat C."/>
            <person name="Jackson L."/>
            <person name="Mathew T."/>
            <person name="Pu L."/>
            <person name="Thornton R."/>
            <person name="Saada N."/>
            <person name="Wilczek-Boney K.B."/>
            <person name="Lee S."/>
            <person name="Kovar C."/>
            <person name="Wu Y."/>
            <person name="Scherer S.E."/>
            <person name="Worley K.C."/>
            <person name="Muzny D.M."/>
            <person name="Gibbs R."/>
        </authorList>
    </citation>
    <scope>NUCLEOTIDE SEQUENCE</scope>
    <source>
        <strain evidence="10">Brora</strain>
    </source>
</reference>
<organism evidence="9 10">
    <name type="scientific">Strigamia maritima</name>
    <name type="common">European centipede</name>
    <name type="synonym">Geophilus maritimus</name>
    <dbReference type="NCBI Taxonomy" id="126957"/>
    <lineage>
        <taxon>Eukaryota</taxon>
        <taxon>Metazoa</taxon>
        <taxon>Ecdysozoa</taxon>
        <taxon>Arthropoda</taxon>
        <taxon>Myriapoda</taxon>
        <taxon>Chilopoda</taxon>
        <taxon>Pleurostigmophora</taxon>
        <taxon>Geophilomorpha</taxon>
        <taxon>Linotaeniidae</taxon>
        <taxon>Strigamia</taxon>
    </lineage>
</organism>
<comment type="similarity">
    <text evidence="1">Belongs to the thymidine/pyrimidine-nucleoside phosphorylase family.</text>
</comment>
<dbReference type="InterPro" id="IPR000053">
    <property type="entry name" value="Thymidine/pyrmidine_PPase"/>
</dbReference>